<dbReference type="WBParaSite" id="TCONS_00009332.p1">
    <property type="protein sequence ID" value="TCONS_00009332.p1"/>
    <property type="gene ID" value="XLOC_007159"/>
</dbReference>
<evidence type="ECO:0000256" key="1">
    <source>
        <dbReference type="SAM" id="MobiDB-lite"/>
    </source>
</evidence>
<proteinExistence type="predicted"/>
<dbReference type="AlphaFoldDB" id="A0A0K0ECD5"/>
<evidence type="ECO:0000313" key="4">
    <source>
        <dbReference type="WBParaSite" id="SSTP_0000715100.1"/>
    </source>
</evidence>
<accession>A0A0K0ECD5</accession>
<name>A0A0K0ECD5_STRER</name>
<evidence type="ECO:0000259" key="2">
    <source>
        <dbReference type="Pfam" id="PF09429"/>
    </source>
</evidence>
<feature type="region of interest" description="Disordered" evidence="1">
    <location>
        <begin position="297"/>
        <end position="316"/>
    </location>
</feature>
<reference evidence="4" key="1">
    <citation type="submission" date="2015-08" db="UniProtKB">
        <authorList>
            <consortium name="WormBaseParasite"/>
        </authorList>
    </citation>
    <scope>IDENTIFICATION</scope>
</reference>
<feature type="region of interest" description="Disordered" evidence="1">
    <location>
        <begin position="1"/>
        <end position="40"/>
    </location>
</feature>
<dbReference type="InterPro" id="IPR019007">
    <property type="entry name" value="Wbp11/ELF5/Saf1_N"/>
</dbReference>
<dbReference type="STRING" id="6248.A0A0K0ECD5"/>
<dbReference type="Proteomes" id="UP000035681">
    <property type="component" value="Unplaced"/>
</dbReference>
<dbReference type="GO" id="GO:0006396">
    <property type="term" value="P:RNA processing"/>
    <property type="evidence" value="ECO:0007669"/>
    <property type="project" value="InterPro"/>
</dbReference>
<evidence type="ECO:0000313" key="5">
    <source>
        <dbReference type="WBParaSite" id="TCONS_00009332.p1"/>
    </source>
</evidence>
<feature type="compositionally biased region" description="Basic residues" evidence="1">
    <location>
        <begin position="13"/>
        <end position="25"/>
    </location>
</feature>
<keyword evidence="3" id="KW-1185">Reference proteome</keyword>
<dbReference type="Pfam" id="PF09429">
    <property type="entry name" value="Wbp11"/>
    <property type="match status" value="1"/>
</dbReference>
<feature type="region of interest" description="Disordered" evidence="1">
    <location>
        <begin position="186"/>
        <end position="217"/>
    </location>
</feature>
<dbReference type="WBParaSite" id="SSTP_0000715100.1">
    <property type="protein sequence ID" value="SSTP_0000715100.1"/>
    <property type="gene ID" value="SSTP_0000715100"/>
</dbReference>
<feature type="compositionally biased region" description="Polar residues" evidence="1">
    <location>
        <begin position="196"/>
        <end position="213"/>
    </location>
</feature>
<sequence>MGKNYNPVEAERRRQKNRNQKKSKQLRNTQKQEYMTNKDYDGILKHMKQLDENEAKKKMPLKACEDKRKKLKQQYLDIIKFYRKTDNKQKIMELESKLRIYENERDFQMSVYLAEATAENPSDIPLPPGPEIPSALLINPSTSCLNIDKTSDDIPGPPLGPIPNLIEVSKRLRKVFRYDDTGGSYQSGNFFRDKGNSQTTSNQGPSSSTINYDKNSEQKTTIREFRKFDPSSEDTIPTAQISSAPVKRNMIKEATRIVPAHLLVRRDPTKQNKKNLNISTGADFSITSLCSQQIGVTNKAPNNGEDSSHKKSGNMDEAYDLFMKQIDDLI</sequence>
<feature type="domain" description="Wbp11/ELF5/Saf1 N-terminal" evidence="2">
    <location>
        <begin position="2"/>
        <end position="76"/>
    </location>
</feature>
<protein>
    <submittedName>
        <fullName evidence="5">BZIP domain-containing protein</fullName>
    </submittedName>
    <submittedName>
        <fullName evidence="4">WW domain-binding protein 11</fullName>
    </submittedName>
</protein>
<evidence type="ECO:0000313" key="3">
    <source>
        <dbReference type="Proteomes" id="UP000035681"/>
    </source>
</evidence>
<organism evidence="4">
    <name type="scientific">Strongyloides stercoralis</name>
    <name type="common">Threadworm</name>
    <dbReference type="NCBI Taxonomy" id="6248"/>
    <lineage>
        <taxon>Eukaryota</taxon>
        <taxon>Metazoa</taxon>
        <taxon>Ecdysozoa</taxon>
        <taxon>Nematoda</taxon>
        <taxon>Chromadorea</taxon>
        <taxon>Rhabditida</taxon>
        <taxon>Tylenchina</taxon>
        <taxon>Panagrolaimomorpha</taxon>
        <taxon>Strongyloidoidea</taxon>
        <taxon>Strongyloididae</taxon>
        <taxon>Strongyloides</taxon>
    </lineage>
</organism>